<dbReference type="RefSeq" id="WP_216925419.1">
    <property type="nucleotide sequence ID" value="NZ_JAHOPC010000007.1"/>
</dbReference>
<dbReference type="InterPro" id="IPR006439">
    <property type="entry name" value="HAD-SF_hydro_IA"/>
</dbReference>
<dbReference type="PANTHER" id="PTHR46470">
    <property type="entry name" value="N-ACYLNEURAMINATE-9-PHOSPHATASE"/>
    <property type="match status" value="1"/>
</dbReference>
<evidence type="ECO:0000256" key="4">
    <source>
        <dbReference type="ARBA" id="ARBA00022842"/>
    </source>
</evidence>
<evidence type="ECO:0000256" key="3">
    <source>
        <dbReference type="ARBA" id="ARBA00022801"/>
    </source>
</evidence>
<sequence length="221" mass="24102">MLLLVDLDNTLVDRTSAFACWATNFVRSLGRPDSDAAWLITADRDGYEPRASLALALKERFGMDRGVEALVDILLYEHVALMTMDPPTPIALREAREAGWRIGIVTNGATAQQTLKIEHLGLDPYVDCVVISEAVGMKKPDAEIFRLAAQELGGDLTDGWMVGDHPIADISGGRAARLKTGWVSRGQAWPNHVPPPTLTRHTAAEVINALIQRDAGHHLIP</sequence>
<keyword evidence="4" id="KW-0460">Magnesium</keyword>
<evidence type="ECO:0000256" key="1">
    <source>
        <dbReference type="ARBA" id="ARBA00001946"/>
    </source>
</evidence>
<protein>
    <submittedName>
        <fullName evidence="5">HAD family hydrolase</fullName>
    </submittedName>
</protein>
<dbReference type="PANTHER" id="PTHR46470:SF2">
    <property type="entry name" value="GLYCERALDEHYDE 3-PHOSPHATE PHOSPHATASE"/>
    <property type="match status" value="1"/>
</dbReference>
<dbReference type="Proteomes" id="UP000824166">
    <property type="component" value="Unassembled WGS sequence"/>
</dbReference>
<evidence type="ECO:0000256" key="2">
    <source>
        <dbReference type="ARBA" id="ARBA00022723"/>
    </source>
</evidence>
<keyword evidence="3 5" id="KW-0378">Hydrolase</keyword>
<dbReference type="EMBL" id="JAHOPC010000007">
    <property type="protein sequence ID" value="MBU8867295.1"/>
    <property type="molecule type" value="Genomic_DNA"/>
</dbReference>
<evidence type="ECO:0000313" key="6">
    <source>
        <dbReference type="Proteomes" id="UP000824166"/>
    </source>
</evidence>
<dbReference type="SFLD" id="SFLDS00003">
    <property type="entry name" value="Haloacid_Dehalogenase"/>
    <property type="match status" value="1"/>
</dbReference>
<comment type="caution">
    <text evidence="5">The sequence shown here is derived from an EMBL/GenBank/DDBJ whole genome shotgun (WGS) entry which is preliminary data.</text>
</comment>
<name>A0ABS6I780_9MICC</name>
<dbReference type="SFLD" id="SFLDG01129">
    <property type="entry name" value="C1.5:_HAD__Beta-PGM__Phosphata"/>
    <property type="match status" value="1"/>
</dbReference>
<dbReference type="NCBIfam" id="TIGR01549">
    <property type="entry name" value="HAD-SF-IA-v1"/>
    <property type="match status" value="1"/>
</dbReference>
<dbReference type="InterPro" id="IPR051400">
    <property type="entry name" value="HAD-like_hydrolase"/>
</dbReference>
<dbReference type="Pfam" id="PF00702">
    <property type="entry name" value="Hydrolase"/>
    <property type="match status" value="1"/>
</dbReference>
<accession>A0ABS6I780</accession>
<gene>
    <name evidence="5" type="ORF">KSW38_13435</name>
</gene>
<comment type="cofactor">
    <cofactor evidence="1">
        <name>Mg(2+)</name>
        <dbReference type="ChEBI" id="CHEBI:18420"/>
    </cofactor>
</comment>
<keyword evidence="2" id="KW-0479">Metal-binding</keyword>
<proteinExistence type="predicted"/>
<reference evidence="5 6" key="1">
    <citation type="submission" date="2021-06" db="EMBL/GenBank/DDBJ databases">
        <authorList>
            <person name="Jeong J.W."/>
        </authorList>
    </citation>
    <scope>NUCLEOTIDE SEQUENCE [LARGE SCALE GENOMIC DNA]</scope>
    <source>
        <strain evidence="5 6">MMS21-TAE1-1</strain>
    </source>
</reference>
<dbReference type="GO" id="GO:0016787">
    <property type="term" value="F:hydrolase activity"/>
    <property type="evidence" value="ECO:0007669"/>
    <property type="project" value="UniProtKB-KW"/>
</dbReference>
<evidence type="ECO:0000313" key="5">
    <source>
        <dbReference type="EMBL" id="MBU8867295.1"/>
    </source>
</evidence>
<keyword evidence="6" id="KW-1185">Reference proteome</keyword>
<organism evidence="5 6">
    <name type="scientific">Paenarthrobacter aromaticivorans</name>
    <dbReference type="NCBI Taxonomy" id="2849150"/>
    <lineage>
        <taxon>Bacteria</taxon>
        <taxon>Bacillati</taxon>
        <taxon>Actinomycetota</taxon>
        <taxon>Actinomycetes</taxon>
        <taxon>Micrococcales</taxon>
        <taxon>Micrococcaceae</taxon>
        <taxon>Paenarthrobacter</taxon>
    </lineage>
</organism>